<keyword evidence="3" id="KW-1185">Reference proteome</keyword>
<dbReference type="VEuPathDB" id="FungiDB:CIMG_01189"/>
<evidence type="ECO:0000313" key="3">
    <source>
        <dbReference type="Proteomes" id="UP000001261"/>
    </source>
</evidence>
<name>J3KIM8_COCIM</name>
<evidence type="ECO:0000256" key="1">
    <source>
        <dbReference type="SAM" id="MobiDB-lite"/>
    </source>
</evidence>
<dbReference type="InParanoid" id="J3KIM8"/>
<protein>
    <submittedName>
        <fullName evidence="2">Uncharacterized protein</fullName>
    </submittedName>
</protein>
<evidence type="ECO:0000313" key="2">
    <source>
        <dbReference type="EMBL" id="EAS35835.3"/>
    </source>
</evidence>
<proteinExistence type="predicted"/>
<accession>J3KIM8</accession>
<feature type="compositionally biased region" description="Basic and acidic residues" evidence="1">
    <location>
        <begin position="14"/>
        <end position="36"/>
    </location>
</feature>
<feature type="compositionally biased region" description="Polar residues" evidence="1">
    <location>
        <begin position="1"/>
        <end position="10"/>
    </location>
</feature>
<dbReference type="KEGG" id="cim:CIMG_01189"/>
<dbReference type="AlphaFoldDB" id="J3KIM8"/>
<gene>
    <name evidence="2" type="ORF">CIMG_01189</name>
</gene>
<feature type="region of interest" description="Disordered" evidence="1">
    <location>
        <begin position="1"/>
        <end position="54"/>
    </location>
</feature>
<dbReference type="EMBL" id="GG704911">
    <property type="protein sequence ID" value="EAS35835.3"/>
    <property type="molecule type" value="Genomic_DNA"/>
</dbReference>
<reference evidence="3" key="2">
    <citation type="journal article" date="2010" name="Genome Res.">
        <title>Population genomic sequencing of Coccidioides fungi reveals recent hybridization and transposon control.</title>
        <authorList>
            <person name="Neafsey D.E."/>
            <person name="Barker B.M."/>
            <person name="Sharpton T.J."/>
            <person name="Stajich J.E."/>
            <person name="Park D.J."/>
            <person name="Whiston E."/>
            <person name="Hung C.-Y."/>
            <person name="McMahan C."/>
            <person name="White J."/>
            <person name="Sykes S."/>
            <person name="Heiman D."/>
            <person name="Young S."/>
            <person name="Zeng Q."/>
            <person name="Abouelleil A."/>
            <person name="Aftuck L."/>
            <person name="Bessette D."/>
            <person name="Brown A."/>
            <person name="FitzGerald M."/>
            <person name="Lui A."/>
            <person name="Macdonald J.P."/>
            <person name="Priest M."/>
            <person name="Orbach M.J."/>
            <person name="Galgiani J.N."/>
            <person name="Kirkland T.N."/>
            <person name="Cole G.T."/>
            <person name="Birren B.W."/>
            <person name="Henn M.R."/>
            <person name="Taylor J.W."/>
            <person name="Rounsley S.D."/>
        </authorList>
    </citation>
    <scope>GENOME REANNOTATION</scope>
    <source>
        <strain evidence="3">RS</strain>
    </source>
</reference>
<dbReference type="RefSeq" id="XP_001247418.2">
    <property type="nucleotide sequence ID" value="XM_001247417.2"/>
</dbReference>
<organism evidence="2 3">
    <name type="scientific">Coccidioides immitis (strain RS)</name>
    <name type="common">Valley fever fungus</name>
    <dbReference type="NCBI Taxonomy" id="246410"/>
    <lineage>
        <taxon>Eukaryota</taxon>
        <taxon>Fungi</taxon>
        <taxon>Dikarya</taxon>
        <taxon>Ascomycota</taxon>
        <taxon>Pezizomycotina</taxon>
        <taxon>Eurotiomycetes</taxon>
        <taxon>Eurotiomycetidae</taxon>
        <taxon>Onygenales</taxon>
        <taxon>Onygenaceae</taxon>
        <taxon>Coccidioides</taxon>
    </lineage>
</organism>
<dbReference type="GeneID" id="4567995"/>
<dbReference type="Proteomes" id="UP000001261">
    <property type="component" value="Unassembled WGS sequence"/>
</dbReference>
<sequence length="54" mass="5937">MPSDVDQSQVMVLIEERGAGNHKSRESDERCPELTRAESIPGAGPESRIRRGNS</sequence>
<reference evidence="3" key="1">
    <citation type="journal article" date="2009" name="Genome Res.">
        <title>Comparative genomic analyses of the human fungal pathogens Coccidioides and their relatives.</title>
        <authorList>
            <person name="Sharpton T.J."/>
            <person name="Stajich J.E."/>
            <person name="Rounsley S.D."/>
            <person name="Gardner M.J."/>
            <person name="Wortman J.R."/>
            <person name="Jordar V.S."/>
            <person name="Maiti R."/>
            <person name="Kodira C.D."/>
            <person name="Neafsey D.E."/>
            <person name="Zeng Q."/>
            <person name="Hung C.-Y."/>
            <person name="McMahan C."/>
            <person name="Muszewska A."/>
            <person name="Grynberg M."/>
            <person name="Mandel M.A."/>
            <person name="Kellner E.M."/>
            <person name="Barker B.M."/>
            <person name="Galgiani J.N."/>
            <person name="Orbach M.J."/>
            <person name="Kirkland T.N."/>
            <person name="Cole G.T."/>
            <person name="Henn M.R."/>
            <person name="Birren B.W."/>
            <person name="Taylor J.W."/>
        </authorList>
    </citation>
    <scope>NUCLEOTIDE SEQUENCE [LARGE SCALE GENOMIC DNA]</scope>
    <source>
        <strain evidence="3">RS</strain>
    </source>
</reference>